<protein>
    <submittedName>
        <fullName evidence="2">Uncharacterized protein</fullName>
    </submittedName>
</protein>
<organism evidence="2 3">
    <name type="scientific">Rothia endophytica</name>
    <dbReference type="NCBI Taxonomy" id="1324766"/>
    <lineage>
        <taxon>Bacteria</taxon>
        <taxon>Bacillati</taxon>
        <taxon>Actinomycetota</taxon>
        <taxon>Actinomycetes</taxon>
        <taxon>Micrococcales</taxon>
        <taxon>Micrococcaceae</taxon>
        <taxon>Rothia</taxon>
    </lineage>
</organism>
<feature type="region of interest" description="Disordered" evidence="1">
    <location>
        <begin position="1"/>
        <end position="27"/>
    </location>
</feature>
<keyword evidence="3" id="KW-1185">Reference proteome</keyword>
<proteinExistence type="predicted"/>
<comment type="caution">
    <text evidence="2">The sequence shown here is derived from an EMBL/GenBank/DDBJ whole genome shotgun (WGS) entry which is preliminary data.</text>
</comment>
<dbReference type="EMBL" id="BAABKP010000001">
    <property type="protein sequence ID" value="GAA4789362.1"/>
    <property type="molecule type" value="Genomic_DNA"/>
</dbReference>
<name>A0ABP9B419_9MICC</name>
<evidence type="ECO:0000256" key="1">
    <source>
        <dbReference type="SAM" id="MobiDB-lite"/>
    </source>
</evidence>
<gene>
    <name evidence="2" type="ORF">GCM10023352_04050</name>
</gene>
<sequence>MVASPDATREATSAEKNGSPPHLTGIVSAGPFAGSASYMLATIELEKKRATGNTTVRGW</sequence>
<dbReference type="Proteomes" id="UP001500187">
    <property type="component" value="Unassembled WGS sequence"/>
</dbReference>
<reference evidence="3" key="1">
    <citation type="journal article" date="2019" name="Int. J. Syst. Evol. Microbiol.">
        <title>The Global Catalogue of Microorganisms (GCM) 10K type strain sequencing project: providing services to taxonomists for standard genome sequencing and annotation.</title>
        <authorList>
            <consortium name="The Broad Institute Genomics Platform"/>
            <consortium name="The Broad Institute Genome Sequencing Center for Infectious Disease"/>
            <person name="Wu L."/>
            <person name="Ma J."/>
        </authorList>
    </citation>
    <scope>NUCLEOTIDE SEQUENCE [LARGE SCALE GENOMIC DNA]</scope>
    <source>
        <strain evidence="3">JCM 18541</strain>
    </source>
</reference>
<evidence type="ECO:0000313" key="3">
    <source>
        <dbReference type="Proteomes" id="UP001500187"/>
    </source>
</evidence>
<evidence type="ECO:0000313" key="2">
    <source>
        <dbReference type="EMBL" id="GAA4789362.1"/>
    </source>
</evidence>
<accession>A0ABP9B419</accession>